<reference evidence="2" key="1">
    <citation type="submission" date="2022-07" db="EMBL/GenBank/DDBJ databases">
        <title>Genome Sequence of Citrobacter portucalensis from Edible Snails.</title>
        <authorList>
            <person name="Okafor A.C."/>
            <person name="Ogbo F.C."/>
            <person name="Ruppitsch W."/>
            <person name="Allerberger F."/>
        </authorList>
    </citation>
    <scope>NUCLEOTIDE SEQUENCE</scope>
    <source>
        <strain evidence="2">Igbk 7</strain>
    </source>
</reference>
<dbReference type="AlphaFoldDB" id="A0AAW5WEL7"/>
<dbReference type="Proteomes" id="UP001207430">
    <property type="component" value="Unassembled WGS sequence"/>
</dbReference>
<dbReference type="EMBL" id="JANDBG010000031">
    <property type="protein sequence ID" value="MCX9004400.1"/>
    <property type="molecule type" value="Genomic_DNA"/>
</dbReference>
<dbReference type="GO" id="GO:0004803">
    <property type="term" value="F:transposase activity"/>
    <property type="evidence" value="ECO:0007669"/>
    <property type="project" value="InterPro"/>
</dbReference>
<dbReference type="PANTHER" id="PTHR33055">
    <property type="entry name" value="TRANSPOSASE FOR INSERTION SEQUENCE ELEMENT IS1111A"/>
    <property type="match status" value="1"/>
</dbReference>
<dbReference type="PANTHER" id="PTHR33055:SF16">
    <property type="entry name" value="TRANSPOSASE FOR INSERTION SEQUENCE ELEMENT IS1547"/>
    <property type="match status" value="1"/>
</dbReference>
<feature type="domain" description="Transposase IS110-like N-terminal" evidence="1">
    <location>
        <begin position="11"/>
        <end position="121"/>
    </location>
</feature>
<name>A0AAW5WEL7_9ENTR</name>
<sequence>MTRRFTLYAYGVDTHLDIHVGAVISQAGKLLGTHIIQTNQSGYLELLDWARTFGILERAGIEGTGTYGAALTRYLIKNGIYVVEVNRPDRSKRRLEGKSDPLDAENSARTVLQSHTQNAVRRV</sequence>
<organism evidence="2 3">
    <name type="scientific">Citrobacter portucalensis</name>
    <dbReference type="NCBI Taxonomy" id="1639133"/>
    <lineage>
        <taxon>Bacteria</taxon>
        <taxon>Pseudomonadati</taxon>
        <taxon>Pseudomonadota</taxon>
        <taxon>Gammaproteobacteria</taxon>
        <taxon>Enterobacterales</taxon>
        <taxon>Enterobacteriaceae</taxon>
        <taxon>Citrobacter</taxon>
        <taxon>Citrobacter freundii complex</taxon>
    </lineage>
</organism>
<evidence type="ECO:0000313" key="3">
    <source>
        <dbReference type="Proteomes" id="UP001207430"/>
    </source>
</evidence>
<gene>
    <name evidence="2" type="ORF">NLN86_22490</name>
</gene>
<dbReference type="InterPro" id="IPR047650">
    <property type="entry name" value="Transpos_IS110"/>
</dbReference>
<evidence type="ECO:0000259" key="1">
    <source>
        <dbReference type="Pfam" id="PF01548"/>
    </source>
</evidence>
<dbReference type="Pfam" id="PF01548">
    <property type="entry name" value="DEDD_Tnp_IS110"/>
    <property type="match status" value="1"/>
</dbReference>
<evidence type="ECO:0000313" key="2">
    <source>
        <dbReference type="EMBL" id="MCX9004400.1"/>
    </source>
</evidence>
<comment type="caution">
    <text evidence="2">The sequence shown here is derived from an EMBL/GenBank/DDBJ whole genome shotgun (WGS) entry which is preliminary data.</text>
</comment>
<accession>A0AAW5WEL7</accession>
<protein>
    <submittedName>
        <fullName evidence="2">IS110 family transposase</fullName>
    </submittedName>
</protein>
<dbReference type="InterPro" id="IPR002525">
    <property type="entry name" value="Transp_IS110-like_N"/>
</dbReference>
<dbReference type="GO" id="GO:0006313">
    <property type="term" value="P:DNA transposition"/>
    <property type="evidence" value="ECO:0007669"/>
    <property type="project" value="InterPro"/>
</dbReference>
<proteinExistence type="predicted"/>
<dbReference type="GO" id="GO:0003677">
    <property type="term" value="F:DNA binding"/>
    <property type="evidence" value="ECO:0007669"/>
    <property type="project" value="InterPro"/>
</dbReference>